<dbReference type="AlphaFoldDB" id="A0A679JUT8"/>
<dbReference type="RefSeq" id="WP_056145031.1">
    <property type="nucleotide sequence ID" value="NZ_LR743510.1"/>
</dbReference>
<gene>
    <name evidence="2" type="ORF">MBLL_00309</name>
</gene>
<accession>A0A679JUT8</accession>
<feature type="region of interest" description="Disordered" evidence="1">
    <location>
        <begin position="70"/>
        <end position="94"/>
    </location>
</feature>
<reference evidence="2" key="1">
    <citation type="submission" date="2019-12" db="EMBL/GenBank/DDBJ databases">
        <authorList>
            <person name="Cremers G."/>
        </authorList>
    </citation>
    <scope>NUCLEOTIDE SEQUENCE</scope>
    <source>
        <strain evidence="2">Mbul2</strain>
        <plasmid evidence="2">1</plasmid>
    </source>
</reference>
<keyword evidence="2" id="KW-0614">Plasmid</keyword>
<evidence type="ECO:0000313" key="2">
    <source>
        <dbReference type="EMBL" id="CAA2136728.1"/>
    </source>
</evidence>
<name>A0A679JUT8_9HYPH</name>
<dbReference type="EMBL" id="LR743510">
    <property type="protein sequence ID" value="CAA2136728.1"/>
    <property type="molecule type" value="Genomic_DNA"/>
</dbReference>
<organism evidence="2">
    <name type="scientific">Methylobacterium bullatum</name>
    <dbReference type="NCBI Taxonomy" id="570505"/>
    <lineage>
        <taxon>Bacteria</taxon>
        <taxon>Pseudomonadati</taxon>
        <taxon>Pseudomonadota</taxon>
        <taxon>Alphaproteobacteria</taxon>
        <taxon>Hyphomicrobiales</taxon>
        <taxon>Methylobacteriaceae</taxon>
        <taxon>Methylobacterium</taxon>
    </lineage>
</organism>
<proteinExistence type="predicted"/>
<geneLocation type="plasmid" evidence="2">
    <name>1</name>
</geneLocation>
<evidence type="ECO:0000256" key="1">
    <source>
        <dbReference type="SAM" id="MobiDB-lite"/>
    </source>
</evidence>
<sequence length="94" mass="9799">MVEPLAGKTPLSRPATRAAFAERVKLRAVLHHAGWQAARRLGTVPAFVAGLSKDFIPPATLRDVTLTEDGLVAKDRRNGPAAGAGGGPAPRRAP</sequence>
<protein>
    <submittedName>
        <fullName evidence="2">Uncharacterized protein</fullName>
    </submittedName>
</protein>